<reference evidence="1 2" key="1">
    <citation type="submission" date="2022-03" db="EMBL/GenBank/DDBJ databases">
        <title>Chryseobacterium sp. isolated from the Andong Sikhe.</title>
        <authorList>
            <person name="Won M."/>
            <person name="Kim S.-J."/>
            <person name="Kwon S.-W."/>
        </authorList>
    </citation>
    <scope>NUCLEOTIDE SEQUENCE [LARGE SCALE GENOMIC DNA]</scope>
    <source>
        <strain evidence="1 2">ADR-1</strain>
    </source>
</reference>
<dbReference type="RefSeq" id="WP_243575543.1">
    <property type="nucleotide sequence ID" value="NZ_CP094529.1"/>
</dbReference>
<evidence type="ECO:0008006" key="3">
    <source>
        <dbReference type="Google" id="ProtNLM"/>
    </source>
</evidence>
<evidence type="ECO:0000313" key="2">
    <source>
        <dbReference type="Proteomes" id="UP000831068"/>
    </source>
</evidence>
<sequence length="226" mass="26692">MKTKLFIFLILALGIFVKSQNCIDIEEKVLLKDNLSLNVTDEVRNLLNGKWQLQKITDDKNKIRTLLNEKFNPEMDYIENNYDAFITYNIEKEGYESIMTFPGNEEVKQIDNFKFIYLKKKGTIKYFPKIQKNGECWGDANEFPLNYVDETTLKTYYNKIKKLQTTLYWQNAGESAKLKSKNIIPLMLFNSAFFCKLAVLKKHSLRSVFLELSVLRNPALRQYFFR</sequence>
<gene>
    <name evidence="1" type="ORF">MTP08_08095</name>
</gene>
<proteinExistence type="predicted"/>
<evidence type="ECO:0000313" key="1">
    <source>
        <dbReference type="EMBL" id="UOE37031.1"/>
    </source>
</evidence>
<keyword evidence="2" id="KW-1185">Reference proteome</keyword>
<dbReference type="EMBL" id="CP094529">
    <property type="protein sequence ID" value="UOE37031.1"/>
    <property type="molecule type" value="Genomic_DNA"/>
</dbReference>
<accession>A0ABY4BGC4</accession>
<protein>
    <recommendedName>
        <fullName evidence="3">Lipocalin-like domain-containing protein</fullName>
    </recommendedName>
</protein>
<name>A0ABY4BGC4_9FLAO</name>
<dbReference type="Proteomes" id="UP000831068">
    <property type="component" value="Chromosome"/>
</dbReference>
<organism evidence="1 2">
    <name type="scientific">Chryseobacterium oryzae</name>
    <dbReference type="NCBI Taxonomy" id="2929799"/>
    <lineage>
        <taxon>Bacteria</taxon>
        <taxon>Pseudomonadati</taxon>
        <taxon>Bacteroidota</taxon>
        <taxon>Flavobacteriia</taxon>
        <taxon>Flavobacteriales</taxon>
        <taxon>Weeksellaceae</taxon>
        <taxon>Chryseobacterium group</taxon>
        <taxon>Chryseobacterium</taxon>
    </lineage>
</organism>